<dbReference type="RefSeq" id="WP_101579609.1">
    <property type="nucleotide sequence ID" value="NZ_PGVA01000092.1"/>
</dbReference>
<reference evidence="3 5" key="2">
    <citation type="submission" date="2017-12" db="EMBL/GenBank/DDBJ databases">
        <title>Comparative Functional Genomics of Dry Heat Resistant strains isolated from the Viking Spacecraft.</title>
        <authorList>
            <person name="Seuylemezian A."/>
            <person name="Cooper K."/>
            <person name="Vaishampayan P."/>
        </authorList>
    </citation>
    <scope>NUCLEOTIDE SEQUENCE [LARGE SCALE GENOMIC DNA]</scope>
    <source>
        <strain evidence="3 5">ATCC 29669</strain>
    </source>
</reference>
<gene>
    <name evidence="2" type="ORF">CU635_22645</name>
    <name evidence="3" type="ORF">CVD25_20985</name>
</gene>
<comment type="caution">
    <text evidence="2">The sequence shown here is derived from an EMBL/GenBank/DDBJ whole genome shotgun (WGS) entry which is preliminary data.</text>
</comment>
<sequence length="221" mass="24770">MLADINLLPKKEPRNKTAAILLAVAAAVLIAGIAVFYWQLEARKQDLESIENQLRLTNGIIEVEGKKLADHQSVDSVEKLETAITRAGDQRVNTVYLLQELTRLLPERGFITEFAIDQEYLIQQVVQFDKKSEAAYYLNALVNVDWVKEAIVKETKAGDWDVLNNNTGVSDEELVEIGKKEYLPRYYAEYEVKLDIPALKKAYSEAAGPRSADAEEGGETP</sequence>
<accession>A0A2N5GFM6</accession>
<proteinExistence type="predicted"/>
<dbReference type="EMBL" id="PGVA01000092">
    <property type="protein sequence ID" value="PLR79557.1"/>
    <property type="molecule type" value="Genomic_DNA"/>
</dbReference>
<dbReference type="Proteomes" id="UP000235114">
    <property type="component" value="Unassembled WGS sequence"/>
</dbReference>
<evidence type="ECO:0000313" key="4">
    <source>
        <dbReference type="Proteomes" id="UP000234951"/>
    </source>
</evidence>
<protein>
    <submittedName>
        <fullName evidence="2">Fimbrial assembly protein</fullName>
    </submittedName>
</protein>
<evidence type="ECO:0000313" key="5">
    <source>
        <dbReference type="Proteomes" id="UP000235114"/>
    </source>
</evidence>
<dbReference type="OrthoDB" id="2971140at2"/>
<dbReference type="EMBL" id="PGVD01000079">
    <property type="protein sequence ID" value="PLR89806.1"/>
    <property type="molecule type" value="Genomic_DNA"/>
</dbReference>
<keyword evidence="1" id="KW-0812">Transmembrane</keyword>
<keyword evidence="1" id="KW-1133">Transmembrane helix</keyword>
<evidence type="ECO:0000313" key="2">
    <source>
        <dbReference type="EMBL" id="PLR79557.1"/>
    </source>
</evidence>
<dbReference type="AlphaFoldDB" id="A0A2N5GFM6"/>
<reference evidence="2 4" key="1">
    <citation type="submission" date="2017-11" db="EMBL/GenBank/DDBJ databases">
        <title>Comparitive Functional Genomics of Dry Heat Resistant strains isolated from the Viking Spacecraft.</title>
        <authorList>
            <person name="Seuylemezian A."/>
            <person name="Cooper K."/>
            <person name="Vaishampayan P."/>
        </authorList>
    </citation>
    <scope>NUCLEOTIDE SEQUENCE [LARGE SCALE GENOMIC DNA]</scope>
    <source>
        <strain evidence="2 4">M4.6</strain>
    </source>
</reference>
<name>A0A2N5GFM6_9BACI</name>
<evidence type="ECO:0000256" key="1">
    <source>
        <dbReference type="SAM" id="Phobius"/>
    </source>
</evidence>
<dbReference type="Proteomes" id="UP000234951">
    <property type="component" value="Unassembled WGS sequence"/>
</dbReference>
<keyword evidence="5" id="KW-1185">Reference proteome</keyword>
<organism evidence="2 4">
    <name type="scientific">Bacillus canaveralius</name>
    <dbReference type="NCBI Taxonomy" id="1403243"/>
    <lineage>
        <taxon>Bacteria</taxon>
        <taxon>Bacillati</taxon>
        <taxon>Bacillota</taxon>
        <taxon>Bacilli</taxon>
        <taxon>Bacillales</taxon>
        <taxon>Bacillaceae</taxon>
        <taxon>Bacillus</taxon>
    </lineage>
</organism>
<keyword evidence="1" id="KW-0472">Membrane</keyword>
<evidence type="ECO:0000313" key="3">
    <source>
        <dbReference type="EMBL" id="PLR89806.1"/>
    </source>
</evidence>
<feature type="transmembrane region" description="Helical" evidence="1">
    <location>
        <begin position="20"/>
        <end position="40"/>
    </location>
</feature>